<dbReference type="InterPro" id="IPR051454">
    <property type="entry name" value="RNA/ubiquinone_mod_enzymes"/>
</dbReference>
<dbReference type="OrthoDB" id="9807498at2"/>
<keyword evidence="2" id="KW-1185">Reference proteome</keyword>
<dbReference type="InterPro" id="IPR001539">
    <property type="entry name" value="Peptidase_U32"/>
</dbReference>
<dbReference type="RefSeq" id="WP_136863752.1">
    <property type="nucleotide sequence ID" value="NZ_SWCJ01000009.1"/>
</dbReference>
<sequence>MASRFELLAPGGDLESIKAAIAAGADAIYCGLGRFNARNRAQNLSLDDLNAILPLAHGRGVKVFVTLNIMVLETEIPAFVRTLSQLYQTAVDGVIVQDLGALLLIQRHFPEFELHASTQMNTHNVGQMALLKQFGVKRVNLSRELSLSEIAELGNYAKSQQMDTEVFVHGSYCVSVSGLCLMSSWQSGSSGNRGRCSQPCRDAYQQTKAGHRYPLNMKDNCAFESVAQLADANAYSLKIEGRIKKPHYVYQVVKQWRQQIDRFDGGNTASKDKEALYQVFNRDFSADYLTGELGSQMFIDNPMDFAPYHRANKLGVDGGSVAFKQIKQRLYQDKTELMAHMAADIATLTEDFAAAVPIKSRQGAQVELSKLSHPEHEVSARLTLIVDDPVAADDCGKAGIDCFYGLPSRISQELTSLASTLNQRPDLGLWLPAVLFGEDYKRLQLLLAQLRPRTLVVNNLGCAELAQRLGFDWIAGPELNLANSYALQALEALGAKGAMVSGELSDKQVRHIKRPNGFELGAVISAPQKLMTSRQCLIQQTRGCRLARMDEHCVSDCHKRAKLESESGQLFHVVKRKGEHCALYADRHSLNLRLLRALEGRLSMAVVDTRKLPSATQCKLEQKPWLAAWQQALSGDTQCIESAYANTCEQMVKRGL</sequence>
<dbReference type="Proteomes" id="UP000305675">
    <property type="component" value="Unassembled WGS sequence"/>
</dbReference>
<organism evidence="1 2">
    <name type="scientific">Ferrimonas aestuarii</name>
    <dbReference type="NCBI Taxonomy" id="2569539"/>
    <lineage>
        <taxon>Bacteria</taxon>
        <taxon>Pseudomonadati</taxon>
        <taxon>Pseudomonadota</taxon>
        <taxon>Gammaproteobacteria</taxon>
        <taxon>Alteromonadales</taxon>
        <taxon>Ferrimonadaceae</taxon>
        <taxon>Ferrimonas</taxon>
    </lineage>
</organism>
<accession>A0A4V5NXU3</accession>
<evidence type="ECO:0000313" key="2">
    <source>
        <dbReference type="Proteomes" id="UP000305675"/>
    </source>
</evidence>
<proteinExistence type="predicted"/>
<name>A0A4V5NXU3_9GAMM</name>
<dbReference type="PANTHER" id="PTHR30217:SF10">
    <property type="entry name" value="23S RRNA 5-HYDROXYCYTIDINE C2501 SYNTHASE"/>
    <property type="match status" value="1"/>
</dbReference>
<dbReference type="AlphaFoldDB" id="A0A4V5NXU3"/>
<comment type="caution">
    <text evidence="1">The sequence shown here is derived from an EMBL/GenBank/DDBJ whole genome shotgun (WGS) entry which is preliminary data.</text>
</comment>
<dbReference type="EMBL" id="SWCJ01000009">
    <property type="protein sequence ID" value="TKB54203.1"/>
    <property type="molecule type" value="Genomic_DNA"/>
</dbReference>
<protein>
    <submittedName>
        <fullName evidence="1">U32 family peptidase</fullName>
    </submittedName>
</protein>
<dbReference type="Pfam" id="PF01136">
    <property type="entry name" value="Peptidase_U32"/>
    <property type="match status" value="2"/>
</dbReference>
<gene>
    <name evidence="1" type="ORF">FCL42_12465</name>
</gene>
<reference evidence="1 2" key="1">
    <citation type="submission" date="2019-04" db="EMBL/GenBank/DDBJ databases">
        <authorList>
            <person name="Hwang J.C."/>
        </authorList>
    </citation>
    <scope>NUCLEOTIDE SEQUENCE [LARGE SCALE GENOMIC DNA]</scope>
    <source>
        <strain evidence="1 2">IMCC35002</strain>
    </source>
</reference>
<dbReference type="PANTHER" id="PTHR30217">
    <property type="entry name" value="PEPTIDASE U32 FAMILY"/>
    <property type="match status" value="1"/>
</dbReference>
<evidence type="ECO:0000313" key="1">
    <source>
        <dbReference type="EMBL" id="TKB54203.1"/>
    </source>
</evidence>